<reference evidence="2 3" key="1">
    <citation type="journal article" date="2021" name="ISME J.">
        <title>Genomic evolution of the class Acidithiobacillia: deep-branching Proteobacteria living in extreme acidic conditions.</title>
        <authorList>
            <person name="Moya-Beltran A."/>
            <person name="Beard S."/>
            <person name="Rojas-Villalobos C."/>
            <person name="Issotta F."/>
            <person name="Gallardo Y."/>
            <person name="Ulloa R."/>
            <person name="Giaveno A."/>
            <person name="Degli Esposti M."/>
            <person name="Johnson D.B."/>
            <person name="Quatrini R."/>
        </authorList>
    </citation>
    <scope>NUCLEOTIDE SEQUENCE [LARGE SCALE GENOMIC DNA]</scope>
    <source>
        <strain evidence="2 3">RW2</strain>
    </source>
</reference>
<comment type="caution">
    <text evidence="2">The sequence shown here is derived from an EMBL/GenBank/DDBJ whole genome shotgun (WGS) entry which is preliminary data.</text>
</comment>
<name>A0ABS5ZVS1_9PROT</name>
<gene>
    <name evidence="2" type="ORF">HAP95_03625</name>
</gene>
<keyword evidence="1" id="KW-0472">Membrane</keyword>
<dbReference type="Proteomes" id="UP000755654">
    <property type="component" value="Unassembled WGS sequence"/>
</dbReference>
<feature type="transmembrane region" description="Helical" evidence="1">
    <location>
        <begin position="63"/>
        <end position="83"/>
    </location>
</feature>
<organism evidence="2 3">
    <name type="scientific">Acidithiobacillus sulfurivorans</name>
    <dbReference type="NCBI Taxonomy" id="1958756"/>
    <lineage>
        <taxon>Bacteria</taxon>
        <taxon>Pseudomonadati</taxon>
        <taxon>Pseudomonadota</taxon>
        <taxon>Acidithiobacillia</taxon>
        <taxon>Acidithiobacillales</taxon>
        <taxon>Acidithiobacillaceae</taxon>
        <taxon>Acidithiobacillus</taxon>
    </lineage>
</organism>
<evidence type="ECO:0000313" key="2">
    <source>
        <dbReference type="EMBL" id="MBU2759264.1"/>
    </source>
</evidence>
<keyword evidence="1" id="KW-1133">Transmembrane helix</keyword>
<dbReference type="EMBL" id="JAAOMP010000035">
    <property type="protein sequence ID" value="MBU2759264.1"/>
    <property type="molecule type" value="Genomic_DNA"/>
</dbReference>
<sequence length="131" mass="14003">MKSNVLKQWFHGAHGKMARLRSRLATGIVLFMAAQSAWAVPTLGQIGTYQEQTASGLSQGLYYFALFFGLLMVVVGIIMWGYAHKKHESPMVAIVIIVAGILLASVTEVIDVGSATAFSGSNESQVSTVLG</sequence>
<feature type="transmembrane region" description="Helical" evidence="1">
    <location>
        <begin position="90"/>
        <end position="110"/>
    </location>
</feature>
<evidence type="ECO:0008006" key="4">
    <source>
        <dbReference type="Google" id="ProtNLM"/>
    </source>
</evidence>
<accession>A0ABS5ZVS1</accession>
<protein>
    <recommendedName>
        <fullName evidence="4">Conjugal transfer protein TrbC</fullName>
    </recommendedName>
</protein>
<proteinExistence type="predicted"/>
<keyword evidence="3" id="KW-1185">Reference proteome</keyword>
<dbReference type="RefSeq" id="WP_215882325.1">
    <property type="nucleotide sequence ID" value="NZ_JAAOMP010000035.1"/>
</dbReference>
<evidence type="ECO:0000256" key="1">
    <source>
        <dbReference type="SAM" id="Phobius"/>
    </source>
</evidence>
<keyword evidence="1" id="KW-0812">Transmembrane</keyword>
<evidence type="ECO:0000313" key="3">
    <source>
        <dbReference type="Proteomes" id="UP000755654"/>
    </source>
</evidence>